<dbReference type="CDD" id="cd09165">
    <property type="entry name" value="PLDc_PaPPK1_C1_like"/>
    <property type="match status" value="1"/>
</dbReference>
<dbReference type="NCBIfam" id="NF003918">
    <property type="entry name" value="PRK05443.1-2"/>
    <property type="match status" value="1"/>
</dbReference>
<dbReference type="SUPFAM" id="SSF56024">
    <property type="entry name" value="Phospholipase D/nuclease"/>
    <property type="match status" value="2"/>
</dbReference>
<comment type="function">
    <text evidence="6 7">Catalyzes the reversible transfer of the terminal phosphate of ATP to form a long-chain polyphosphate (polyP).</text>
</comment>
<dbReference type="GO" id="GO:0006799">
    <property type="term" value="P:polyphosphate biosynthetic process"/>
    <property type="evidence" value="ECO:0007669"/>
    <property type="project" value="UniProtKB-UniRule"/>
</dbReference>
<proteinExistence type="inferred from homology"/>
<dbReference type="Gene3D" id="3.30.1840.10">
    <property type="entry name" value="Polyphosphate kinase middle domain"/>
    <property type="match status" value="1"/>
</dbReference>
<evidence type="ECO:0000256" key="4">
    <source>
        <dbReference type="ARBA" id="ARBA00022777"/>
    </source>
</evidence>
<dbReference type="SUPFAM" id="SSF143724">
    <property type="entry name" value="PHP14-like"/>
    <property type="match status" value="1"/>
</dbReference>
<dbReference type="InterPro" id="IPR036830">
    <property type="entry name" value="PP_kinase_middle_dom_sf"/>
</dbReference>
<dbReference type="GO" id="GO:0046872">
    <property type="term" value="F:metal ion binding"/>
    <property type="evidence" value="ECO:0007669"/>
    <property type="project" value="UniProtKB-KW"/>
</dbReference>
<dbReference type="GO" id="GO:0008976">
    <property type="term" value="F:polyphosphate kinase activity"/>
    <property type="evidence" value="ECO:0007669"/>
    <property type="project" value="UniProtKB-UniRule"/>
</dbReference>
<dbReference type="InterPro" id="IPR003414">
    <property type="entry name" value="PP_kinase"/>
</dbReference>
<evidence type="ECO:0000256" key="2">
    <source>
        <dbReference type="ARBA" id="ARBA00022679"/>
    </source>
</evidence>
<evidence type="ECO:0000256" key="6">
    <source>
        <dbReference type="HAMAP-Rule" id="MF_00347"/>
    </source>
</evidence>
<dbReference type="NCBIfam" id="TIGR03705">
    <property type="entry name" value="poly_P_kin"/>
    <property type="match status" value="1"/>
</dbReference>
<feature type="binding site" evidence="6">
    <location>
        <position position="475"/>
    </location>
    <ligand>
        <name>ATP</name>
        <dbReference type="ChEBI" id="CHEBI:30616"/>
    </ligand>
</feature>
<keyword evidence="2 6" id="KW-0808">Transferase</keyword>
<keyword evidence="5 6" id="KW-0067">ATP-binding</keyword>
<comment type="catalytic activity">
    <reaction evidence="6 7">
        <text>[phosphate](n) + ATP = [phosphate](n+1) + ADP</text>
        <dbReference type="Rhea" id="RHEA:19573"/>
        <dbReference type="Rhea" id="RHEA-COMP:9859"/>
        <dbReference type="Rhea" id="RHEA-COMP:14280"/>
        <dbReference type="ChEBI" id="CHEBI:16838"/>
        <dbReference type="ChEBI" id="CHEBI:30616"/>
        <dbReference type="ChEBI" id="CHEBI:456216"/>
        <dbReference type="EC" id="2.7.4.1"/>
    </reaction>
</comment>
<dbReference type="Pfam" id="PF13090">
    <property type="entry name" value="PP_kinase_C"/>
    <property type="match status" value="1"/>
</dbReference>
<dbReference type="InterPro" id="IPR041108">
    <property type="entry name" value="PP_kinase_C_1"/>
</dbReference>
<dbReference type="GO" id="GO:0005524">
    <property type="term" value="F:ATP binding"/>
    <property type="evidence" value="ECO:0007669"/>
    <property type="project" value="UniProtKB-KW"/>
</dbReference>
<evidence type="ECO:0000259" key="8">
    <source>
        <dbReference type="Pfam" id="PF02503"/>
    </source>
</evidence>
<dbReference type="EMBL" id="CADCTU010000248">
    <property type="protein sequence ID" value="CAA9304970.1"/>
    <property type="molecule type" value="Genomic_DNA"/>
</dbReference>
<feature type="domain" description="Polyphosphate kinase C-terminal" evidence="11">
    <location>
        <begin position="337"/>
        <end position="503"/>
    </location>
</feature>
<dbReference type="InterPro" id="IPR025200">
    <property type="entry name" value="PPK_C_dom2"/>
</dbReference>
<comment type="cofactor">
    <cofactor evidence="6">
        <name>Mg(2+)</name>
        <dbReference type="ChEBI" id="CHEBI:18420"/>
    </cofactor>
</comment>
<dbReference type="InterPro" id="IPR036832">
    <property type="entry name" value="PPK_N_dom_sf"/>
</dbReference>
<feature type="binding site" evidence="6">
    <location>
        <position position="412"/>
    </location>
    <ligand>
        <name>Mg(2+)</name>
        <dbReference type="ChEBI" id="CHEBI:18420"/>
    </ligand>
</feature>
<dbReference type="InterPro" id="IPR025198">
    <property type="entry name" value="PPK_N_dom"/>
</dbReference>
<dbReference type="AlphaFoldDB" id="A0A6J4KGD6"/>
<dbReference type="Pfam" id="PF17941">
    <property type="entry name" value="PP_kinase_C_1"/>
    <property type="match status" value="1"/>
</dbReference>
<feature type="binding site" evidence="6">
    <location>
        <position position="382"/>
    </location>
    <ligand>
        <name>Mg(2+)</name>
        <dbReference type="ChEBI" id="CHEBI:18420"/>
    </ligand>
</feature>
<evidence type="ECO:0000313" key="12">
    <source>
        <dbReference type="EMBL" id="CAA9304970.1"/>
    </source>
</evidence>
<dbReference type="EC" id="2.7.4.1" evidence="6 7"/>
<evidence type="ECO:0000256" key="5">
    <source>
        <dbReference type="ARBA" id="ARBA00022840"/>
    </source>
</evidence>
<keyword evidence="1 6" id="KW-0597">Phosphoprotein</keyword>
<evidence type="ECO:0000259" key="10">
    <source>
        <dbReference type="Pfam" id="PF13090"/>
    </source>
</evidence>
<protein>
    <recommendedName>
        <fullName evidence="6 7">Polyphosphate kinase</fullName>
        <ecNumber evidence="6 7">2.7.4.1</ecNumber>
    </recommendedName>
    <alternativeName>
        <fullName evidence="6">ATP-polyphosphate phosphotransferase</fullName>
    </alternativeName>
    <alternativeName>
        <fullName evidence="6">Polyphosphoric acid kinase</fullName>
    </alternativeName>
</protein>
<dbReference type="PANTHER" id="PTHR30218:SF0">
    <property type="entry name" value="POLYPHOSPHATE KINASE"/>
    <property type="match status" value="1"/>
</dbReference>
<keyword evidence="6" id="KW-0460">Magnesium</keyword>
<reference evidence="12" key="1">
    <citation type="submission" date="2020-02" db="EMBL/GenBank/DDBJ databases">
        <authorList>
            <person name="Meier V. D."/>
        </authorList>
    </citation>
    <scope>NUCLEOTIDE SEQUENCE</scope>
    <source>
        <strain evidence="12">AVDCRST_MAG11</strain>
    </source>
</reference>
<feature type="active site" description="Phosphohistidine intermediate" evidence="6">
    <location>
        <position position="442"/>
    </location>
</feature>
<feature type="domain" description="Polyphosphate kinase middle" evidence="8">
    <location>
        <begin position="130"/>
        <end position="293"/>
    </location>
</feature>
<evidence type="ECO:0000259" key="9">
    <source>
        <dbReference type="Pfam" id="PF13089"/>
    </source>
</evidence>
<dbReference type="InterPro" id="IPR024953">
    <property type="entry name" value="PP_kinase_middle"/>
</dbReference>
<accession>A0A6J4KGD6</accession>
<evidence type="ECO:0000259" key="11">
    <source>
        <dbReference type="Pfam" id="PF17941"/>
    </source>
</evidence>
<dbReference type="Pfam" id="PF02503">
    <property type="entry name" value="PP_kinase"/>
    <property type="match status" value="1"/>
</dbReference>
<feature type="binding site" evidence="6">
    <location>
        <position position="599"/>
    </location>
    <ligand>
        <name>ATP</name>
        <dbReference type="ChEBI" id="CHEBI:30616"/>
    </ligand>
</feature>
<dbReference type="NCBIfam" id="NF003921">
    <property type="entry name" value="PRK05443.2-2"/>
    <property type="match status" value="1"/>
</dbReference>
<evidence type="ECO:0000256" key="1">
    <source>
        <dbReference type="ARBA" id="ARBA00022553"/>
    </source>
</evidence>
<name>A0A6J4KGD6_9BACT</name>
<dbReference type="NCBIfam" id="NF003917">
    <property type="entry name" value="PRK05443.1-1"/>
    <property type="match status" value="1"/>
</dbReference>
<dbReference type="Gene3D" id="3.30.870.10">
    <property type="entry name" value="Endonuclease Chain A"/>
    <property type="match status" value="2"/>
</dbReference>
<feature type="binding site" evidence="6">
    <location>
        <position position="571"/>
    </location>
    <ligand>
        <name>ATP</name>
        <dbReference type="ChEBI" id="CHEBI:30616"/>
    </ligand>
</feature>
<dbReference type="Gene3D" id="1.20.58.310">
    <property type="entry name" value="Polyphosphate kinase N-terminal domain"/>
    <property type="match status" value="1"/>
</dbReference>
<dbReference type="SUPFAM" id="SSF140356">
    <property type="entry name" value="PPK N-terminal domain-like"/>
    <property type="match status" value="1"/>
</dbReference>
<sequence length="706" mass="78682">MIDAVAESPLFLNRELSWLEFNARVLHEAFDDRNPLLERVKFLAIFSTNLDEFYMVRVAGLRRQVAAGVAAGQADGLTPQEQLDAIDRRVTALRAQARRCLNERLLPALAEQGVRLVSMSDLQPSEWLAVDDFFESQVFPVLTPLAVDPGHPFPYVSNLSLSLAVEVRDPERGTEHFARVKVPKSLPRWVPFGRAHHFVPLEQVIGANLGALFPGMEVVGWWAFRVTRNSDLDITHQDVEDLLEMIEEQVFKRRFGEVVRLEVQDGMPTATCQLLLDEIREQEEEPSLPLTMRDVQDGGALLELGDLHAIAALDLAELKDPPFAPLVPERLRDPARSIFDVIREGDLLVHHPFESFPATVERFLSEAARDDAVLAIKMTLYRTSGDTAIVRALTEAAQRGKQVAVLVELQARFDETNNITWARTLEGYGVHVAYGIGGLKTHTKTTLVVRRDPDGLRRYVHVGTGNYNSKTARLYTDVGLFSCTPSLGADLSDLFNLITGFSRQRYYRKLLVAPANMRSRFLELIAREAELARAGQGGRIVAKMNALVDPEIIDALYRASQAGVAIDLVVRGICCLRPGVPGVSETIRVTSIVGRFLEHSRIWYFANGGADEYYVGSADWMPRNLDRRVEAVAPVEDPVLHVRLRALLDTCLADNRQAWELGADGTYTQRDPGGGAVRSTHVTLLRDPWGIVASRETPRSVPRVQG</sequence>
<dbReference type="PANTHER" id="PTHR30218">
    <property type="entry name" value="POLYPHOSPHATE KINASE"/>
    <property type="match status" value="1"/>
</dbReference>
<evidence type="ECO:0000256" key="7">
    <source>
        <dbReference type="RuleBase" id="RU003800"/>
    </source>
</evidence>
<dbReference type="Pfam" id="PF13089">
    <property type="entry name" value="PP_kinase_N"/>
    <property type="match status" value="1"/>
</dbReference>
<keyword evidence="3 6" id="KW-0547">Nucleotide-binding</keyword>
<dbReference type="CDD" id="cd09168">
    <property type="entry name" value="PLDc_PaPPK1_C2_like"/>
    <property type="match status" value="1"/>
</dbReference>
<dbReference type="PIRSF" id="PIRSF015589">
    <property type="entry name" value="PP_kinase"/>
    <property type="match status" value="1"/>
</dbReference>
<gene>
    <name evidence="6" type="primary">ppk</name>
    <name evidence="12" type="ORF">AVDCRST_MAG11-1095</name>
</gene>
<comment type="similarity">
    <text evidence="6 7">Belongs to the polyphosphate kinase 1 (PPK1) family.</text>
</comment>
<feature type="binding site" evidence="6">
    <location>
        <position position="49"/>
    </location>
    <ligand>
        <name>ATP</name>
        <dbReference type="ChEBI" id="CHEBI:30616"/>
    </ligand>
</feature>
<organism evidence="12">
    <name type="scientific">uncultured Gemmatimonadaceae bacterium</name>
    <dbReference type="NCBI Taxonomy" id="246130"/>
    <lineage>
        <taxon>Bacteria</taxon>
        <taxon>Pseudomonadati</taxon>
        <taxon>Gemmatimonadota</taxon>
        <taxon>Gemmatimonadia</taxon>
        <taxon>Gemmatimonadales</taxon>
        <taxon>Gemmatimonadaceae</taxon>
        <taxon>environmental samples</taxon>
    </lineage>
</organism>
<comment type="PTM">
    <text evidence="6 7">An intermediate of this reaction is the autophosphorylated ppk in which a phosphate is covalently linked to a histidine residue through a N-P bond.</text>
</comment>
<feature type="domain" description="Polyphosphate kinase N-terminal" evidence="9">
    <location>
        <begin position="11"/>
        <end position="116"/>
    </location>
</feature>
<dbReference type="GO" id="GO:0009358">
    <property type="term" value="C:polyphosphate kinase complex"/>
    <property type="evidence" value="ECO:0007669"/>
    <property type="project" value="InterPro"/>
</dbReference>
<keyword evidence="6" id="KW-0479">Metal-binding</keyword>
<feature type="domain" description="Polyphosphate kinase C-terminal" evidence="10">
    <location>
        <begin position="510"/>
        <end position="671"/>
    </location>
</feature>
<evidence type="ECO:0000256" key="3">
    <source>
        <dbReference type="ARBA" id="ARBA00022741"/>
    </source>
</evidence>
<dbReference type="HAMAP" id="MF_00347">
    <property type="entry name" value="Polyphosphate_kinase"/>
    <property type="match status" value="1"/>
</dbReference>
<keyword evidence="4 6" id="KW-0418">Kinase</keyword>